<dbReference type="PANTHER" id="PTHR48055">
    <property type="entry name" value="LEUCINE-RICH REPEAT RECEPTOR PROTEIN KINASE EMS1"/>
    <property type="match status" value="1"/>
</dbReference>
<keyword evidence="1" id="KW-0418">Kinase</keyword>
<dbReference type="EC" id="2.7.11.1" evidence="1"/>
<name>A0A0B2R9B1_GLYSO</name>
<protein>
    <submittedName>
        <fullName evidence="1">Putative LRR receptor-like serine/threonine-protein kinase</fullName>
        <ecNumber evidence="1">2.7.11.1</ecNumber>
    </submittedName>
</protein>
<dbReference type="InterPro" id="IPR051564">
    <property type="entry name" value="LRR_receptor-like_kinase"/>
</dbReference>
<dbReference type="PANTHER" id="PTHR48055:SF55">
    <property type="entry name" value="PROTEIN KINASE DOMAIN-CONTAINING PROTEIN"/>
    <property type="match status" value="1"/>
</dbReference>
<dbReference type="InterPro" id="IPR011009">
    <property type="entry name" value="Kinase-like_dom_sf"/>
</dbReference>
<dbReference type="SUPFAM" id="SSF56112">
    <property type="entry name" value="Protein kinase-like (PK-like)"/>
    <property type="match status" value="1"/>
</dbReference>
<reference evidence="1" key="1">
    <citation type="submission" date="2014-07" db="EMBL/GenBank/DDBJ databases">
        <title>Identification of a novel salt tolerance gene in wild soybean by whole-genome sequencing.</title>
        <authorList>
            <person name="Lam H.-M."/>
            <person name="Qi X."/>
            <person name="Li M.-W."/>
            <person name="Liu X."/>
            <person name="Xie M."/>
            <person name="Ni M."/>
            <person name="Xu X."/>
        </authorList>
    </citation>
    <scope>NUCLEOTIDE SEQUENCE [LARGE SCALE GENOMIC DNA]</scope>
    <source>
        <tissue evidence="1">Root</tissue>
    </source>
</reference>
<proteinExistence type="predicted"/>
<dbReference type="GO" id="GO:0004674">
    <property type="term" value="F:protein serine/threonine kinase activity"/>
    <property type="evidence" value="ECO:0007669"/>
    <property type="project" value="UniProtKB-EC"/>
</dbReference>
<accession>A0A0B2R9B1</accession>
<keyword evidence="1" id="KW-0808">Transferase</keyword>
<dbReference type="Gene3D" id="1.10.510.10">
    <property type="entry name" value="Transferase(Phosphotransferase) domain 1"/>
    <property type="match status" value="1"/>
</dbReference>
<dbReference type="GO" id="GO:0016020">
    <property type="term" value="C:membrane"/>
    <property type="evidence" value="ECO:0007669"/>
    <property type="project" value="TreeGrafter"/>
</dbReference>
<dbReference type="Proteomes" id="UP000053555">
    <property type="component" value="Unassembled WGS sequence"/>
</dbReference>
<dbReference type="EMBL" id="KN652893">
    <property type="protein sequence ID" value="KHN28312.1"/>
    <property type="molecule type" value="Genomic_DNA"/>
</dbReference>
<evidence type="ECO:0000313" key="1">
    <source>
        <dbReference type="EMBL" id="KHN28312.1"/>
    </source>
</evidence>
<keyword evidence="1" id="KW-0675">Receptor</keyword>
<sequence length="127" mass="14389">MLLRVLRFNGDMYSFGILVLEMLTGIRPTDEFFEDGQNLHKFVENSFPNNLLKILDSSLVPKQGQAAIEEVNNSNLTPTVEKCLVSLFKIGLSCPLESSKERMNMVDVTRELSKIRRAFLPGKINVK</sequence>
<organism evidence="1">
    <name type="scientific">Glycine soja</name>
    <name type="common">Wild soybean</name>
    <dbReference type="NCBI Taxonomy" id="3848"/>
    <lineage>
        <taxon>Eukaryota</taxon>
        <taxon>Viridiplantae</taxon>
        <taxon>Streptophyta</taxon>
        <taxon>Embryophyta</taxon>
        <taxon>Tracheophyta</taxon>
        <taxon>Spermatophyta</taxon>
        <taxon>Magnoliopsida</taxon>
        <taxon>eudicotyledons</taxon>
        <taxon>Gunneridae</taxon>
        <taxon>Pentapetalae</taxon>
        <taxon>rosids</taxon>
        <taxon>fabids</taxon>
        <taxon>Fabales</taxon>
        <taxon>Fabaceae</taxon>
        <taxon>Papilionoideae</taxon>
        <taxon>50 kb inversion clade</taxon>
        <taxon>NPAAA clade</taxon>
        <taxon>indigoferoid/millettioid clade</taxon>
        <taxon>Phaseoleae</taxon>
        <taxon>Glycine</taxon>
        <taxon>Glycine subgen. Soja</taxon>
    </lineage>
</organism>
<gene>
    <name evidence="1" type="ORF">glysoja_041778</name>
</gene>
<dbReference type="AlphaFoldDB" id="A0A0B2R9B1"/>